<dbReference type="EMBL" id="KN833746">
    <property type="protein sequence ID" value="KIK21877.1"/>
    <property type="molecule type" value="Genomic_DNA"/>
</dbReference>
<dbReference type="AlphaFoldDB" id="A0A0C9ZHB5"/>
<sequence>MRATLSPEECCSFHNREVDHYSEAQVQDGPSKDTPATAGSSVDEKHPDVKVEKAELDPWSSEPIAFTSDNGYSKKRDASFNTAAWNKADHSLYNATNTTTALPPATFHPVVINKML</sequence>
<feature type="region of interest" description="Disordered" evidence="1">
    <location>
        <begin position="21"/>
        <end position="56"/>
    </location>
</feature>
<reference evidence="3" key="2">
    <citation type="submission" date="2015-01" db="EMBL/GenBank/DDBJ databases">
        <title>Evolutionary Origins and Diversification of the Mycorrhizal Mutualists.</title>
        <authorList>
            <consortium name="DOE Joint Genome Institute"/>
            <consortium name="Mycorrhizal Genomics Consortium"/>
            <person name="Kohler A."/>
            <person name="Kuo A."/>
            <person name="Nagy L.G."/>
            <person name="Floudas D."/>
            <person name="Copeland A."/>
            <person name="Barry K.W."/>
            <person name="Cichocki N."/>
            <person name="Veneault-Fourrey C."/>
            <person name="LaButti K."/>
            <person name="Lindquist E.A."/>
            <person name="Lipzen A."/>
            <person name="Lundell T."/>
            <person name="Morin E."/>
            <person name="Murat C."/>
            <person name="Riley R."/>
            <person name="Ohm R."/>
            <person name="Sun H."/>
            <person name="Tunlid A."/>
            <person name="Henrissat B."/>
            <person name="Grigoriev I.V."/>
            <person name="Hibbett D.S."/>
            <person name="Martin F."/>
        </authorList>
    </citation>
    <scope>NUCLEOTIDE SEQUENCE [LARGE SCALE GENOMIC DNA]</scope>
    <source>
        <strain evidence="3">441</strain>
    </source>
</reference>
<evidence type="ECO:0000313" key="3">
    <source>
        <dbReference type="Proteomes" id="UP000054018"/>
    </source>
</evidence>
<evidence type="ECO:0000313" key="2">
    <source>
        <dbReference type="EMBL" id="KIK21877.1"/>
    </source>
</evidence>
<reference evidence="2 3" key="1">
    <citation type="submission" date="2014-04" db="EMBL/GenBank/DDBJ databases">
        <authorList>
            <consortium name="DOE Joint Genome Institute"/>
            <person name="Kuo A."/>
            <person name="Kohler A."/>
            <person name="Costa M.D."/>
            <person name="Nagy L.G."/>
            <person name="Floudas D."/>
            <person name="Copeland A."/>
            <person name="Barry K.W."/>
            <person name="Cichocki N."/>
            <person name="Veneault-Fourrey C."/>
            <person name="LaButti K."/>
            <person name="Lindquist E.A."/>
            <person name="Lipzen A."/>
            <person name="Lundell T."/>
            <person name="Morin E."/>
            <person name="Murat C."/>
            <person name="Sun H."/>
            <person name="Tunlid A."/>
            <person name="Henrissat B."/>
            <person name="Grigoriev I.V."/>
            <person name="Hibbett D.S."/>
            <person name="Martin F."/>
            <person name="Nordberg H.P."/>
            <person name="Cantor M.N."/>
            <person name="Hua S.X."/>
        </authorList>
    </citation>
    <scope>NUCLEOTIDE SEQUENCE [LARGE SCALE GENOMIC DNA]</scope>
    <source>
        <strain evidence="2 3">441</strain>
    </source>
</reference>
<dbReference type="HOGENOM" id="CLU_2097784_0_0_1"/>
<accession>A0A0C9ZHB5</accession>
<evidence type="ECO:0000256" key="1">
    <source>
        <dbReference type="SAM" id="MobiDB-lite"/>
    </source>
</evidence>
<dbReference type="OrthoDB" id="2711900at2759"/>
<dbReference type="Proteomes" id="UP000054018">
    <property type="component" value="Unassembled WGS sequence"/>
</dbReference>
<name>A0A0C9ZHB5_9AGAM</name>
<feature type="compositionally biased region" description="Basic and acidic residues" evidence="1">
    <location>
        <begin position="42"/>
        <end position="56"/>
    </location>
</feature>
<proteinExistence type="predicted"/>
<gene>
    <name evidence="2" type="ORF">PISMIDRAFT_12021</name>
</gene>
<protein>
    <submittedName>
        <fullName evidence="2">Uncharacterized protein</fullName>
    </submittedName>
</protein>
<keyword evidence="3" id="KW-1185">Reference proteome</keyword>
<organism evidence="2 3">
    <name type="scientific">Pisolithus microcarpus 441</name>
    <dbReference type="NCBI Taxonomy" id="765257"/>
    <lineage>
        <taxon>Eukaryota</taxon>
        <taxon>Fungi</taxon>
        <taxon>Dikarya</taxon>
        <taxon>Basidiomycota</taxon>
        <taxon>Agaricomycotina</taxon>
        <taxon>Agaricomycetes</taxon>
        <taxon>Agaricomycetidae</taxon>
        <taxon>Boletales</taxon>
        <taxon>Sclerodermatineae</taxon>
        <taxon>Pisolithaceae</taxon>
        <taxon>Pisolithus</taxon>
    </lineage>
</organism>